<keyword evidence="1" id="KW-1015">Disulfide bond</keyword>
<feature type="compositionally biased region" description="Gly residues" evidence="2">
    <location>
        <begin position="169"/>
        <end position="185"/>
    </location>
</feature>
<proteinExistence type="predicted"/>
<evidence type="ECO:0000256" key="1">
    <source>
        <dbReference type="ARBA" id="ARBA00023157"/>
    </source>
</evidence>
<dbReference type="Gene3D" id="2.60.120.310">
    <property type="entry name" value="Copper type II, ascorbate-dependent monooxygenase, N-terminal domain"/>
    <property type="match status" value="1"/>
</dbReference>
<protein>
    <submittedName>
        <fullName evidence="4">Unannotated protein</fullName>
    </submittedName>
</protein>
<organism evidence="4">
    <name type="scientific">freshwater metagenome</name>
    <dbReference type="NCBI Taxonomy" id="449393"/>
    <lineage>
        <taxon>unclassified sequences</taxon>
        <taxon>metagenomes</taxon>
        <taxon>ecological metagenomes</taxon>
    </lineage>
</organism>
<dbReference type="SUPFAM" id="SSF49742">
    <property type="entry name" value="PHM/PNGase F"/>
    <property type="match status" value="2"/>
</dbReference>
<evidence type="ECO:0000313" key="4">
    <source>
        <dbReference type="EMBL" id="CAB4986735.1"/>
    </source>
</evidence>
<dbReference type="GO" id="GO:0004500">
    <property type="term" value="F:dopamine beta-monooxygenase activity"/>
    <property type="evidence" value="ECO:0007669"/>
    <property type="project" value="InterPro"/>
</dbReference>
<gene>
    <name evidence="4" type="ORF">UFOPK3914_01360</name>
</gene>
<dbReference type="AlphaFoldDB" id="A0A6J7N3M1"/>
<dbReference type="GO" id="GO:0005507">
    <property type="term" value="F:copper ion binding"/>
    <property type="evidence" value="ECO:0007669"/>
    <property type="project" value="InterPro"/>
</dbReference>
<dbReference type="PANTHER" id="PTHR10157:SF23">
    <property type="entry name" value="MOXD1 HOMOLOG 1"/>
    <property type="match status" value="1"/>
</dbReference>
<evidence type="ECO:0000256" key="2">
    <source>
        <dbReference type="SAM" id="MobiDB-lite"/>
    </source>
</evidence>
<feature type="domain" description="Copper type II ascorbate-dependent monooxygenase C-terminal" evidence="3">
    <location>
        <begin position="313"/>
        <end position="417"/>
    </location>
</feature>
<dbReference type="InterPro" id="IPR024548">
    <property type="entry name" value="Cu2_monoox_C"/>
</dbReference>
<dbReference type="Pfam" id="PF03712">
    <property type="entry name" value="Cu2_monoox_C"/>
    <property type="match status" value="1"/>
</dbReference>
<name>A0A6J7N3M1_9ZZZZ</name>
<dbReference type="EMBL" id="CAFBOG010000134">
    <property type="protein sequence ID" value="CAB4986735.1"/>
    <property type="molecule type" value="Genomic_DNA"/>
</dbReference>
<dbReference type="InterPro" id="IPR014784">
    <property type="entry name" value="Cu2_ascorb_mOase-like_C"/>
</dbReference>
<dbReference type="PANTHER" id="PTHR10157">
    <property type="entry name" value="DOPAMINE BETA HYDROXYLASE RELATED"/>
    <property type="match status" value="1"/>
</dbReference>
<sequence>MVKSGYMPPWPASEVGVPLAHSKRLDNSSIAQLVDWAAAGGKLDVPAETPIIPTPSRASKTATPRDDVTLRMPEAYAGSADVRDDYRCFILDPKFTSATFMTGYSVTPTERSVVHHSQIFHITADQVDSIQMRSGSDGKPGWSCLAGPTLPSGPRPQGSGTGQALAQGAPGGMPTGGPPAGAGGAPNAGVIAGWAPGQDPVRFPLRSGILMQPGDVLVLQMHYHYESKPVADRTTVKIEVEPGTADLKALTIVNPLGPVEIPCDAGATEPLCDREASLAEAGRLYGRPGSAIEPALLGLCGRTASELAATYNDGTASSSCDYKVPVDGQIVSTMGHMHTLGSTFRLTLEPDGPSPTVLLDIPQWDFDWQMNYDLQTPVHVTAGQTIRMDCSWDRKNEPRRPQKYVIFAEGTEDEMCFSTYAIVPDK</sequence>
<reference evidence="4" key="1">
    <citation type="submission" date="2020-05" db="EMBL/GenBank/DDBJ databases">
        <authorList>
            <person name="Chiriac C."/>
            <person name="Salcher M."/>
            <person name="Ghai R."/>
            <person name="Kavagutti S V."/>
        </authorList>
    </citation>
    <scope>NUCLEOTIDE SEQUENCE</scope>
</reference>
<dbReference type="InterPro" id="IPR036939">
    <property type="entry name" value="Cu2_ascorb_mOase_N_sf"/>
</dbReference>
<dbReference type="InterPro" id="IPR008977">
    <property type="entry name" value="PHM/PNGase_F_dom_sf"/>
</dbReference>
<dbReference type="Gene3D" id="2.60.120.230">
    <property type="match status" value="1"/>
</dbReference>
<feature type="region of interest" description="Disordered" evidence="2">
    <location>
        <begin position="131"/>
        <end position="185"/>
    </location>
</feature>
<accession>A0A6J7N3M1</accession>
<evidence type="ECO:0000259" key="3">
    <source>
        <dbReference type="Pfam" id="PF03712"/>
    </source>
</evidence>
<dbReference type="InterPro" id="IPR000945">
    <property type="entry name" value="DBH-like"/>
</dbReference>